<dbReference type="EMBL" id="QYUN01000002">
    <property type="protein sequence ID" value="RJG06162.1"/>
    <property type="molecule type" value="Genomic_DNA"/>
</dbReference>
<reference evidence="4 5" key="1">
    <citation type="submission" date="2018-09" db="EMBL/GenBank/DDBJ databases">
        <authorList>
            <person name="Zhu H."/>
        </authorList>
    </citation>
    <scope>NUCLEOTIDE SEQUENCE [LARGE SCALE GENOMIC DNA]</scope>
    <source>
        <strain evidence="4 5">K2R10-39</strain>
    </source>
</reference>
<evidence type="ECO:0000313" key="5">
    <source>
        <dbReference type="Proteomes" id="UP000285190"/>
    </source>
</evidence>
<evidence type="ECO:0000259" key="3">
    <source>
        <dbReference type="Pfam" id="PF03061"/>
    </source>
</evidence>
<dbReference type="OrthoDB" id="4717506at2"/>
<protein>
    <submittedName>
        <fullName evidence="4">PaaI family thioesterase</fullName>
    </submittedName>
</protein>
<dbReference type="Gene3D" id="3.10.129.10">
    <property type="entry name" value="Hotdog Thioesterase"/>
    <property type="match status" value="1"/>
</dbReference>
<dbReference type="InterPro" id="IPR029069">
    <property type="entry name" value="HotDog_dom_sf"/>
</dbReference>
<evidence type="ECO:0000256" key="2">
    <source>
        <dbReference type="ARBA" id="ARBA00022801"/>
    </source>
</evidence>
<sequence length="144" mass="15809">MNDLKPQPFPAEIPFLHDLGVEFLGMANGEAAVALDLQARHMNSWHVTHGGVTMTLLDVVMSMAGRSLDPDARGGVTVEMKTSFLQPGGMPGGRMIAKGKAFHRSTTMCFCEGEVWNGDKLVAKAMGTFKYLKRLDVMKKMEHE</sequence>
<keyword evidence="2" id="KW-0378">Hydrolase</keyword>
<comment type="caution">
    <text evidence="4">The sequence shown here is derived from an EMBL/GenBank/DDBJ whole genome shotgun (WGS) entry which is preliminary data.</text>
</comment>
<dbReference type="SUPFAM" id="SSF54637">
    <property type="entry name" value="Thioesterase/thiol ester dehydrase-isomerase"/>
    <property type="match status" value="1"/>
</dbReference>
<dbReference type="GO" id="GO:0047617">
    <property type="term" value="F:fatty acyl-CoA hydrolase activity"/>
    <property type="evidence" value="ECO:0007669"/>
    <property type="project" value="InterPro"/>
</dbReference>
<dbReference type="Proteomes" id="UP000285190">
    <property type="component" value="Unassembled WGS sequence"/>
</dbReference>
<dbReference type="RefSeq" id="WP_119738489.1">
    <property type="nucleotide sequence ID" value="NZ_QYUN01000002.1"/>
</dbReference>
<keyword evidence="5" id="KW-1185">Reference proteome</keyword>
<dbReference type="Pfam" id="PF03061">
    <property type="entry name" value="4HBT"/>
    <property type="match status" value="1"/>
</dbReference>
<dbReference type="InterPro" id="IPR039298">
    <property type="entry name" value="ACOT13"/>
</dbReference>
<proteinExistence type="inferred from homology"/>
<dbReference type="CDD" id="cd03443">
    <property type="entry name" value="PaaI_thioesterase"/>
    <property type="match status" value="1"/>
</dbReference>
<evidence type="ECO:0000313" key="4">
    <source>
        <dbReference type="EMBL" id="RJG06162.1"/>
    </source>
</evidence>
<dbReference type="InterPro" id="IPR006683">
    <property type="entry name" value="Thioestr_dom"/>
</dbReference>
<evidence type="ECO:0000256" key="1">
    <source>
        <dbReference type="ARBA" id="ARBA00008324"/>
    </source>
</evidence>
<feature type="domain" description="Thioesterase" evidence="3">
    <location>
        <begin position="47"/>
        <end position="122"/>
    </location>
</feature>
<dbReference type="PANTHER" id="PTHR21660">
    <property type="entry name" value="THIOESTERASE SUPERFAMILY MEMBER-RELATED"/>
    <property type="match status" value="1"/>
</dbReference>
<comment type="similarity">
    <text evidence="1">Belongs to the thioesterase PaaI family.</text>
</comment>
<name>A0A418X121_9BURK</name>
<dbReference type="NCBIfam" id="TIGR00369">
    <property type="entry name" value="unchar_dom_1"/>
    <property type="match status" value="1"/>
</dbReference>
<dbReference type="InterPro" id="IPR003736">
    <property type="entry name" value="PAAI_dom"/>
</dbReference>
<organism evidence="4 5">
    <name type="scientific">Noviherbaspirillum cavernae</name>
    <dbReference type="NCBI Taxonomy" id="2320862"/>
    <lineage>
        <taxon>Bacteria</taxon>
        <taxon>Pseudomonadati</taxon>
        <taxon>Pseudomonadota</taxon>
        <taxon>Betaproteobacteria</taxon>
        <taxon>Burkholderiales</taxon>
        <taxon>Oxalobacteraceae</taxon>
        <taxon>Noviherbaspirillum</taxon>
    </lineage>
</organism>
<gene>
    <name evidence="4" type="ORF">D3870_09215</name>
</gene>
<accession>A0A418X121</accession>
<dbReference type="AlphaFoldDB" id="A0A418X121"/>
<dbReference type="PANTHER" id="PTHR21660:SF1">
    <property type="entry name" value="ACYL-COENZYME A THIOESTERASE 13"/>
    <property type="match status" value="1"/>
</dbReference>